<dbReference type="PANTHER" id="PTHR43877">
    <property type="entry name" value="AMINOALKYLPHOSPHONATE N-ACETYLTRANSFERASE-RELATED-RELATED"/>
    <property type="match status" value="1"/>
</dbReference>
<evidence type="ECO:0000259" key="3">
    <source>
        <dbReference type="PROSITE" id="PS51186"/>
    </source>
</evidence>
<feature type="domain" description="N-acetyltransferase" evidence="3">
    <location>
        <begin position="1"/>
        <end position="158"/>
    </location>
</feature>
<dbReference type="RefSeq" id="WP_165048309.1">
    <property type="nucleotide sequence ID" value="NZ_JAALFE010000005.1"/>
</dbReference>
<comment type="caution">
    <text evidence="4">The sequence shown here is derived from an EMBL/GenBank/DDBJ whole genome shotgun (WGS) entry which is preliminary data.</text>
</comment>
<organism evidence="4 5">
    <name type="scientific">Paragemmobacter kunshanensis</name>
    <dbReference type="NCBI Taxonomy" id="2583234"/>
    <lineage>
        <taxon>Bacteria</taxon>
        <taxon>Pseudomonadati</taxon>
        <taxon>Pseudomonadota</taxon>
        <taxon>Alphaproteobacteria</taxon>
        <taxon>Rhodobacterales</taxon>
        <taxon>Paracoccaceae</taxon>
        <taxon>Paragemmobacter</taxon>
    </lineage>
</organism>
<dbReference type="InterPro" id="IPR000182">
    <property type="entry name" value="GNAT_dom"/>
</dbReference>
<evidence type="ECO:0000313" key="4">
    <source>
        <dbReference type="EMBL" id="NGQ90623.1"/>
    </source>
</evidence>
<sequence length="158" mass="17297">MIRPLFHPADRPAVAAFLDEAADYWLLADGAPPGPQAADDFFTDCPPGCDPAASHRLGIFRDGRLSGLAELSFGFPEPADAYLGLMILAPRIRGLGHGARLLAHVERLAREAHAPVLYLGVIEANPRGRAFWERQGFRPTGITRQDDRNITHRLAKPL</sequence>
<dbReference type="GO" id="GO:0016747">
    <property type="term" value="F:acyltransferase activity, transferring groups other than amino-acyl groups"/>
    <property type="evidence" value="ECO:0007669"/>
    <property type="project" value="InterPro"/>
</dbReference>
<dbReference type="SUPFAM" id="SSF55729">
    <property type="entry name" value="Acyl-CoA N-acyltransferases (Nat)"/>
    <property type="match status" value="1"/>
</dbReference>
<evidence type="ECO:0000256" key="1">
    <source>
        <dbReference type="ARBA" id="ARBA00022679"/>
    </source>
</evidence>
<dbReference type="PROSITE" id="PS51186">
    <property type="entry name" value="GNAT"/>
    <property type="match status" value="1"/>
</dbReference>
<gene>
    <name evidence="4" type="ORF">G5V65_06910</name>
</gene>
<name>A0A6M1U6K0_9RHOB</name>
<dbReference type="InterPro" id="IPR016181">
    <property type="entry name" value="Acyl_CoA_acyltransferase"/>
</dbReference>
<dbReference type="Gene3D" id="3.40.630.30">
    <property type="match status" value="1"/>
</dbReference>
<protein>
    <submittedName>
        <fullName evidence="4">GNAT family N-acetyltransferase</fullName>
    </submittedName>
</protein>
<dbReference type="Proteomes" id="UP000474758">
    <property type="component" value="Unassembled WGS sequence"/>
</dbReference>
<evidence type="ECO:0000313" key="5">
    <source>
        <dbReference type="Proteomes" id="UP000474758"/>
    </source>
</evidence>
<keyword evidence="1 4" id="KW-0808">Transferase</keyword>
<dbReference type="Pfam" id="PF00583">
    <property type="entry name" value="Acetyltransf_1"/>
    <property type="match status" value="1"/>
</dbReference>
<dbReference type="InterPro" id="IPR050832">
    <property type="entry name" value="Bact_Acetyltransf"/>
</dbReference>
<dbReference type="PANTHER" id="PTHR43877:SF2">
    <property type="entry name" value="AMINOALKYLPHOSPHONATE N-ACETYLTRANSFERASE-RELATED"/>
    <property type="match status" value="1"/>
</dbReference>
<reference evidence="4 5" key="1">
    <citation type="submission" date="2020-02" db="EMBL/GenBank/DDBJ databases">
        <title>Rhodobacter translucens sp. nov., a novel bacterium isolated from activated sludge.</title>
        <authorList>
            <person name="Liu J."/>
        </authorList>
    </citation>
    <scope>NUCLEOTIDE SEQUENCE [LARGE SCALE GENOMIC DNA]</scope>
    <source>
        <strain evidence="4 5">HX-7-19</strain>
    </source>
</reference>
<dbReference type="EMBL" id="JAALFE010000005">
    <property type="protein sequence ID" value="NGQ90623.1"/>
    <property type="molecule type" value="Genomic_DNA"/>
</dbReference>
<proteinExistence type="predicted"/>
<accession>A0A6M1U6K0</accession>
<evidence type="ECO:0000256" key="2">
    <source>
        <dbReference type="ARBA" id="ARBA00023315"/>
    </source>
</evidence>
<keyword evidence="2" id="KW-0012">Acyltransferase</keyword>
<keyword evidence="5" id="KW-1185">Reference proteome</keyword>
<dbReference type="AlphaFoldDB" id="A0A6M1U6K0"/>
<dbReference type="CDD" id="cd04301">
    <property type="entry name" value="NAT_SF"/>
    <property type="match status" value="1"/>
</dbReference>